<dbReference type="Gramene" id="MELO3C019335.2.1">
    <property type="protein sequence ID" value="MELO3C019335.2.1"/>
    <property type="gene ID" value="MELO3C019335.2"/>
</dbReference>
<keyword evidence="2" id="KW-1133">Transmembrane helix</keyword>
<sequence>HTNLQNKIPTTIPIGSTSPRQGQLREFTHQESKYKSSCPSQSSHISCYYPKSFLQILRDGRLQAIGFLTGASICLGCLSLVSSRCSYLDHRICAELLVSLLRVLRGDRQFGGGACQAAGQGSPMVHSSNPLLIFFLPLLLFQILFPLFGHFK</sequence>
<feature type="region of interest" description="Disordered" evidence="1">
    <location>
        <begin position="1"/>
        <end position="21"/>
    </location>
</feature>
<organism evidence="3">
    <name type="scientific">Cucumis melo</name>
    <name type="common">Muskmelon</name>
    <dbReference type="NCBI Taxonomy" id="3656"/>
    <lineage>
        <taxon>Eukaryota</taxon>
        <taxon>Viridiplantae</taxon>
        <taxon>Streptophyta</taxon>
        <taxon>Embryophyta</taxon>
        <taxon>Tracheophyta</taxon>
        <taxon>Spermatophyta</taxon>
        <taxon>Magnoliopsida</taxon>
        <taxon>eudicotyledons</taxon>
        <taxon>Gunneridae</taxon>
        <taxon>Pentapetalae</taxon>
        <taxon>rosids</taxon>
        <taxon>fabids</taxon>
        <taxon>Cucurbitales</taxon>
        <taxon>Cucurbitaceae</taxon>
        <taxon>Benincaseae</taxon>
        <taxon>Cucumis</taxon>
    </lineage>
</organism>
<evidence type="ECO:0000256" key="2">
    <source>
        <dbReference type="SAM" id="Phobius"/>
    </source>
</evidence>
<protein>
    <submittedName>
        <fullName evidence="3">Uncharacterized protein</fullName>
    </submittedName>
</protein>
<feature type="transmembrane region" description="Helical" evidence="2">
    <location>
        <begin position="131"/>
        <end position="151"/>
    </location>
</feature>
<evidence type="ECO:0000313" key="3">
    <source>
        <dbReference type="EnsemblPlants" id="MELO3C019335.2.1"/>
    </source>
</evidence>
<keyword evidence="2" id="KW-0472">Membrane</keyword>
<evidence type="ECO:0000256" key="1">
    <source>
        <dbReference type="SAM" id="MobiDB-lite"/>
    </source>
</evidence>
<dbReference type="EnsemblPlants" id="MELO3C019335.2.1">
    <property type="protein sequence ID" value="MELO3C019335.2.1"/>
    <property type="gene ID" value="MELO3C019335.2"/>
</dbReference>
<dbReference type="AlphaFoldDB" id="A0A9I9DIT7"/>
<keyword evidence="2" id="KW-0812">Transmembrane</keyword>
<reference evidence="3" key="1">
    <citation type="submission" date="2023-03" db="UniProtKB">
        <authorList>
            <consortium name="EnsemblPlants"/>
        </authorList>
    </citation>
    <scope>IDENTIFICATION</scope>
</reference>
<proteinExistence type="predicted"/>
<accession>A0A9I9DIT7</accession>
<name>A0A9I9DIT7_CUCME</name>
<feature type="transmembrane region" description="Helical" evidence="2">
    <location>
        <begin position="62"/>
        <end position="81"/>
    </location>
</feature>